<feature type="compositionally biased region" description="Basic and acidic residues" evidence="1">
    <location>
        <begin position="80"/>
        <end position="91"/>
    </location>
</feature>
<dbReference type="EMBL" id="KV417644">
    <property type="protein sequence ID" value="KZP12657.1"/>
    <property type="molecule type" value="Genomic_DNA"/>
</dbReference>
<dbReference type="AlphaFoldDB" id="A0A166BHS3"/>
<feature type="region of interest" description="Disordered" evidence="1">
    <location>
        <begin position="80"/>
        <end position="112"/>
    </location>
</feature>
<evidence type="ECO:0000313" key="2">
    <source>
        <dbReference type="EMBL" id="KZP12657.1"/>
    </source>
</evidence>
<evidence type="ECO:0000256" key="1">
    <source>
        <dbReference type="SAM" id="MobiDB-lite"/>
    </source>
</evidence>
<evidence type="ECO:0000313" key="3">
    <source>
        <dbReference type="Proteomes" id="UP000076532"/>
    </source>
</evidence>
<gene>
    <name evidence="2" type="ORF">FIBSPDRAFT_153386</name>
</gene>
<sequence>MTRTIVKIGAQCDVAAPKFCNETTRHCLSHLHAGVDDGVQGEGTWKKEKGDILELTVNAILDLNPIRQIPSALFCHSEADGKDARADESPHSRGPFSGRARESSGRLVHGPRKDSSMIRRAFSIEGGCGKKEASPKSSIYVDPPMLWNIR</sequence>
<accession>A0A166BHS3</accession>
<protein>
    <submittedName>
        <fullName evidence="2">Uncharacterized protein</fullName>
    </submittedName>
</protein>
<name>A0A166BHS3_9AGAM</name>
<keyword evidence="3" id="KW-1185">Reference proteome</keyword>
<reference evidence="2 3" key="1">
    <citation type="journal article" date="2016" name="Mol. Biol. Evol.">
        <title>Comparative Genomics of Early-Diverging Mushroom-Forming Fungi Provides Insights into the Origins of Lignocellulose Decay Capabilities.</title>
        <authorList>
            <person name="Nagy L.G."/>
            <person name="Riley R."/>
            <person name="Tritt A."/>
            <person name="Adam C."/>
            <person name="Daum C."/>
            <person name="Floudas D."/>
            <person name="Sun H."/>
            <person name="Yadav J.S."/>
            <person name="Pangilinan J."/>
            <person name="Larsson K.H."/>
            <person name="Matsuura K."/>
            <person name="Barry K."/>
            <person name="Labutti K."/>
            <person name="Kuo R."/>
            <person name="Ohm R.A."/>
            <person name="Bhattacharya S.S."/>
            <person name="Shirouzu T."/>
            <person name="Yoshinaga Y."/>
            <person name="Martin F.M."/>
            <person name="Grigoriev I.V."/>
            <person name="Hibbett D.S."/>
        </authorList>
    </citation>
    <scope>NUCLEOTIDE SEQUENCE [LARGE SCALE GENOMIC DNA]</scope>
    <source>
        <strain evidence="2 3">CBS 109695</strain>
    </source>
</reference>
<dbReference type="Proteomes" id="UP000076532">
    <property type="component" value="Unassembled WGS sequence"/>
</dbReference>
<proteinExistence type="predicted"/>
<organism evidence="2 3">
    <name type="scientific">Athelia psychrophila</name>
    <dbReference type="NCBI Taxonomy" id="1759441"/>
    <lineage>
        <taxon>Eukaryota</taxon>
        <taxon>Fungi</taxon>
        <taxon>Dikarya</taxon>
        <taxon>Basidiomycota</taxon>
        <taxon>Agaricomycotina</taxon>
        <taxon>Agaricomycetes</taxon>
        <taxon>Agaricomycetidae</taxon>
        <taxon>Atheliales</taxon>
        <taxon>Atheliaceae</taxon>
        <taxon>Athelia</taxon>
    </lineage>
</organism>